<reference evidence="1" key="1">
    <citation type="submission" date="2020-02" db="EMBL/GenBank/DDBJ databases">
        <authorList>
            <person name="Palmer J.M."/>
        </authorList>
    </citation>
    <scope>NUCLEOTIDE SEQUENCE</scope>
    <source>
        <strain evidence="1">EPUS1.4</strain>
        <tissue evidence="1">Thallus</tissue>
    </source>
</reference>
<dbReference type="Proteomes" id="UP000606974">
    <property type="component" value="Unassembled WGS sequence"/>
</dbReference>
<protein>
    <submittedName>
        <fullName evidence="1">Uncharacterized protein</fullName>
    </submittedName>
</protein>
<dbReference type="AlphaFoldDB" id="A0A8H7AP27"/>
<evidence type="ECO:0000313" key="1">
    <source>
        <dbReference type="EMBL" id="KAF7511607.1"/>
    </source>
</evidence>
<evidence type="ECO:0000313" key="2">
    <source>
        <dbReference type="Proteomes" id="UP000606974"/>
    </source>
</evidence>
<comment type="caution">
    <text evidence="1">The sequence shown here is derived from an EMBL/GenBank/DDBJ whole genome shotgun (WGS) entry which is preliminary data.</text>
</comment>
<name>A0A8H7AP27_9EURO</name>
<proteinExistence type="predicted"/>
<sequence length="160" mass="18565">MRSVDYFPNVLKDLLSSKEKSIDIKAQNLSRPLFLYCLPCDHPLPKEELERCEEWAELAAKAKKGDPTAKKQLKAHMEYTQKYPYIKTIHVGGQELPGRTCVPSYLEKQVFGGHQAEQIDIYYKRCDDSYRNNSGRLLPKRALQDLQGGEKCAWKGRRRY</sequence>
<dbReference type="EMBL" id="JAACFV010000018">
    <property type="protein sequence ID" value="KAF7511607.1"/>
    <property type="molecule type" value="Genomic_DNA"/>
</dbReference>
<organism evidence="1 2">
    <name type="scientific">Endocarpon pusillum</name>
    <dbReference type="NCBI Taxonomy" id="364733"/>
    <lineage>
        <taxon>Eukaryota</taxon>
        <taxon>Fungi</taxon>
        <taxon>Dikarya</taxon>
        <taxon>Ascomycota</taxon>
        <taxon>Pezizomycotina</taxon>
        <taxon>Eurotiomycetes</taxon>
        <taxon>Chaetothyriomycetidae</taxon>
        <taxon>Verrucariales</taxon>
        <taxon>Verrucariaceae</taxon>
        <taxon>Endocarpon</taxon>
    </lineage>
</organism>
<gene>
    <name evidence="1" type="ORF">GJ744_003770</name>
</gene>
<keyword evidence="2" id="KW-1185">Reference proteome</keyword>
<accession>A0A8H7AP27</accession>